<evidence type="ECO:0000313" key="10">
    <source>
        <dbReference type="EMBL" id="SIN70171.1"/>
    </source>
</evidence>
<dbReference type="Pfam" id="PF00528">
    <property type="entry name" value="BPD_transp_1"/>
    <property type="match status" value="1"/>
</dbReference>
<evidence type="ECO:0000256" key="3">
    <source>
        <dbReference type="ARBA" id="ARBA00022448"/>
    </source>
</evidence>
<dbReference type="PANTHER" id="PTHR30614:SF47">
    <property type="entry name" value="ABC TRANSPORTER PERMEASE"/>
    <property type="match status" value="1"/>
</dbReference>
<evidence type="ECO:0000256" key="7">
    <source>
        <dbReference type="ARBA" id="ARBA00023136"/>
    </source>
</evidence>
<keyword evidence="6 8" id="KW-1133">Transmembrane helix</keyword>
<reference evidence="11" key="1">
    <citation type="submission" date="2016-11" db="EMBL/GenBank/DDBJ databases">
        <authorList>
            <person name="Varghese N."/>
            <person name="Submissions S."/>
        </authorList>
    </citation>
    <scope>NUCLEOTIDE SEQUENCE [LARGE SCALE GENOMIC DNA]</scope>
    <source>
        <strain evidence="11">DSM 17456</strain>
    </source>
</reference>
<dbReference type="PANTHER" id="PTHR30614">
    <property type="entry name" value="MEMBRANE COMPONENT OF AMINO ACID ABC TRANSPORTER"/>
    <property type="match status" value="1"/>
</dbReference>
<sequence>MAALRSLFYCFEAVLNYTFDWNKVLSGEYLDWIISGVGVTLQISAVSLAIALLLGTVIAVMRMTKVKPLIWFSASFTEFFRNTPLLVQIFFWYFGADSFLPRFLLEWLYEQDFEFCAGVIALSVYTAAFIAEEIRAGVNSIPKNQLEASRACGLTFVQAMRYVILPQAFRIIVPPMISQALNLVKNSSLCMTIGVAELTYMARQIESYTFRGFEAFTISTLIYLCISLLVSFSINFYNKRFLRAVSY</sequence>
<keyword evidence="7 8" id="KW-0472">Membrane</keyword>
<dbReference type="PROSITE" id="PS50928">
    <property type="entry name" value="ABC_TM1"/>
    <property type="match status" value="1"/>
</dbReference>
<dbReference type="CDD" id="cd06261">
    <property type="entry name" value="TM_PBP2"/>
    <property type="match status" value="1"/>
</dbReference>
<dbReference type="InterPro" id="IPR010065">
    <property type="entry name" value="AA_ABC_transptr_permease_3TM"/>
</dbReference>
<dbReference type="InterPro" id="IPR000515">
    <property type="entry name" value="MetI-like"/>
</dbReference>
<keyword evidence="4" id="KW-1003">Cell membrane</keyword>
<name>A0A1N6DH91_9BACT</name>
<dbReference type="AlphaFoldDB" id="A0A1N6DH91"/>
<keyword evidence="11" id="KW-1185">Reference proteome</keyword>
<dbReference type="GO" id="GO:0006865">
    <property type="term" value="P:amino acid transport"/>
    <property type="evidence" value="ECO:0007669"/>
    <property type="project" value="TreeGrafter"/>
</dbReference>
<dbReference type="Gene3D" id="1.10.3720.10">
    <property type="entry name" value="MetI-like"/>
    <property type="match status" value="1"/>
</dbReference>
<dbReference type="EMBL" id="FSRG01000003">
    <property type="protein sequence ID" value="SIN70171.1"/>
    <property type="molecule type" value="Genomic_DNA"/>
</dbReference>
<dbReference type="InterPro" id="IPR035906">
    <property type="entry name" value="MetI-like_sf"/>
</dbReference>
<keyword evidence="5 8" id="KW-0812">Transmembrane</keyword>
<evidence type="ECO:0000256" key="4">
    <source>
        <dbReference type="ARBA" id="ARBA00022475"/>
    </source>
</evidence>
<feature type="transmembrane region" description="Helical" evidence="8">
    <location>
        <begin position="69"/>
        <end position="94"/>
    </location>
</feature>
<feature type="domain" description="ABC transmembrane type-1" evidence="9">
    <location>
        <begin position="37"/>
        <end position="234"/>
    </location>
</feature>
<evidence type="ECO:0000256" key="6">
    <source>
        <dbReference type="ARBA" id="ARBA00022989"/>
    </source>
</evidence>
<dbReference type="Proteomes" id="UP000184694">
    <property type="component" value="Unassembled WGS sequence"/>
</dbReference>
<accession>A0A1N6DH91</accession>
<dbReference type="InterPro" id="IPR043429">
    <property type="entry name" value="ArtM/GltK/GlnP/TcyL/YhdX-like"/>
</dbReference>
<organism evidence="10 11">
    <name type="scientific">Halodesulfovibrio marinisediminis DSM 17456</name>
    <dbReference type="NCBI Taxonomy" id="1121457"/>
    <lineage>
        <taxon>Bacteria</taxon>
        <taxon>Pseudomonadati</taxon>
        <taxon>Thermodesulfobacteriota</taxon>
        <taxon>Desulfovibrionia</taxon>
        <taxon>Desulfovibrionales</taxon>
        <taxon>Desulfovibrionaceae</taxon>
        <taxon>Halodesulfovibrio</taxon>
    </lineage>
</organism>
<gene>
    <name evidence="10" type="ORF">SAMN02745161_0147</name>
</gene>
<dbReference type="SUPFAM" id="SSF161098">
    <property type="entry name" value="MetI-like"/>
    <property type="match status" value="1"/>
</dbReference>
<protein>
    <submittedName>
        <fullName evidence="10">Amino acid ABC transporter membrane protein 1, PAAT family</fullName>
    </submittedName>
</protein>
<evidence type="ECO:0000313" key="11">
    <source>
        <dbReference type="Proteomes" id="UP000184694"/>
    </source>
</evidence>
<evidence type="ECO:0000256" key="5">
    <source>
        <dbReference type="ARBA" id="ARBA00022692"/>
    </source>
</evidence>
<dbReference type="GO" id="GO:0043190">
    <property type="term" value="C:ATP-binding cassette (ABC) transporter complex"/>
    <property type="evidence" value="ECO:0007669"/>
    <property type="project" value="InterPro"/>
</dbReference>
<feature type="transmembrane region" description="Helical" evidence="8">
    <location>
        <begin position="216"/>
        <end position="237"/>
    </location>
</feature>
<evidence type="ECO:0000256" key="2">
    <source>
        <dbReference type="ARBA" id="ARBA00010072"/>
    </source>
</evidence>
<evidence type="ECO:0000259" key="9">
    <source>
        <dbReference type="PROSITE" id="PS50928"/>
    </source>
</evidence>
<evidence type="ECO:0000256" key="1">
    <source>
        <dbReference type="ARBA" id="ARBA00004429"/>
    </source>
</evidence>
<comment type="subcellular location">
    <subcellularLocation>
        <location evidence="1">Cell inner membrane</location>
        <topology evidence="1">Multi-pass membrane protein</topology>
    </subcellularLocation>
    <subcellularLocation>
        <location evidence="8">Cell membrane</location>
        <topology evidence="8">Multi-pass membrane protein</topology>
    </subcellularLocation>
</comment>
<keyword evidence="3 8" id="KW-0813">Transport</keyword>
<dbReference type="GO" id="GO:0022857">
    <property type="term" value="F:transmembrane transporter activity"/>
    <property type="evidence" value="ECO:0007669"/>
    <property type="project" value="InterPro"/>
</dbReference>
<dbReference type="STRING" id="1121457.SAMN02745161_0147"/>
<proteinExistence type="inferred from homology"/>
<dbReference type="NCBIfam" id="TIGR01726">
    <property type="entry name" value="HEQRo_perm_3TM"/>
    <property type="match status" value="1"/>
</dbReference>
<comment type="similarity">
    <text evidence="2">Belongs to the binding-protein-dependent transport system permease family. HisMQ subfamily.</text>
</comment>
<evidence type="ECO:0000256" key="8">
    <source>
        <dbReference type="RuleBase" id="RU363032"/>
    </source>
</evidence>
<feature type="transmembrane region" description="Helical" evidence="8">
    <location>
        <begin position="32"/>
        <end position="57"/>
    </location>
</feature>